<dbReference type="EMBL" id="CAJHNH020002884">
    <property type="protein sequence ID" value="CAG5127986.1"/>
    <property type="molecule type" value="Genomic_DNA"/>
</dbReference>
<reference evidence="7" key="1">
    <citation type="submission" date="2021-04" db="EMBL/GenBank/DDBJ databases">
        <authorList>
            <consortium name="Molecular Ecology Group"/>
        </authorList>
    </citation>
    <scope>NUCLEOTIDE SEQUENCE</scope>
</reference>
<evidence type="ECO:0000256" key="3">
    <source>
        <dbReference type="ARBA" id="ARBA00023235"/>
    </source>
</evidence>
<dbReference type="OrthoDB" id="271910at2759"/>
<dbReference type="InterPro" id="IPR020094">
    <property type="entry name" value="TruA/RsuA/RluB/E/F_N"/>
</dbReference>
<dbReference type="GO" id="GO:0003723">
    <property type="term" value="F:RNA binding"/>
    <property type="evidence" value="ECO:0007669"/>
    <property type="project" value="InterPro"/>
</dbReference>
<dbReference type="InterPro" id="IPR020097">
    <property type="entry name" value="PsdUridine_synth_TruA_a/b_dom"/>
</dbReference>
<name>A0A8S3ZL36_9EUPU</name>
<evidence type="ECO:0000313" key="7">
    <source>
        <dbReference type="EMBL" id="CAG5127986.1"/>
    </source>
</evidence>
<sequence length="406" mass="44838">MGRFLIYFSYFGTRYSGVQEQRGLAVKTVGGALMTALKHLQPSNEIKLTLSSRTDKGVHALANACHVDLVYPFDGKEYNPSVITSLLNYYLMNQQEEIRILQTKQVPETFNCRHSATGRKYVYRLGHILGSGFKSALGSQTDGSEALLEELQNFTHSKFPKRKRPLGEALDAFNASKAVIYRTELDIRKLVAAAEMLSGIHNYLCFTCHRKEDDDNLPHPVKMLTIGVKRGQPLGHRFQKYSSCLDNNIEFWDIHVQSKSFMYKQVRRLVGAMVLVAKNAISLSDLQDILENPRKEFPFAGQMSAREDGLFLLDVDYSSNDLEISGSVQTDSVSEQPELSHDDDDVSVSCGGSHHGDGVTTTRPGGGAADSEQIAGNHVMNCLSATQTDSTMASSSPNSQEVSLSG</sequence>
<feature type="compositionally biased region" description="Polar residues" evidence="5">
    <location>
        <begin position="383"/>
        <end position="406"/>
    </location>
</feature>
<proteinExistence type="inferred from homology"/>
<evidence type="ECO:0000256" key="4">
    <source>
        <dbReference type="RuleBase" id="RU003792"/>
    </source>
</evidence>
<dbReference type="Gene3D" id="3.30.70.660">
    <property type="entry name" value="Pseudouridine synthase I, catalytic domain, C-terminal subdomain"/>
    <property type="match status" value="1"/>
</dbReference>
<dbReference type="PANTHER" id="PTHR11142:SF0">
    <property type="entry name" value="TRNA PSEUDOURIDINE SYNTHASE-LIKE 1"/>
    <property type="match status" value="1"/>
</dbReference>
<dbReference type="AlphaFoldDB" id="A0A8S3ZL36"/>
<feature type="region of interest" description="Disordered" evidence="5">
    <location>
        <begin position="327"/>
        <end position="406"/>
    </location>
</feature>
<dbReference type="Gene3D" id="3.30.70.580">
    <property type="entry name" value="Pseudouridine synthase I, catalytic domain, N-terminal subdomain"/>
    <property type="match status" value="1"/>
</dbReference>
<dbReference type="InterPro" id="IPR020103">
    <property type="entry name" value="PsdUridine_synth_cat_dom_sf"/>
</dbReference>
<dbReference type="SUPFAM" id="SSF55120">
    <property type="entry name" value="Pseudouridine synthase"/>
    <property type="match status" value="1"/>
</dbReference>
<comment type="caution">
    <text evidence="7">The sequence shown here is derived from an EMBL/GenBank/DDBJ whole genome shotgun (WGS) entry which is preliminary data.</text>
</comment>
<comment type="catalytic activity">
    <reaction evidence="4">
        <text>uridine(38/39/40) in tRNA = pseudouridine(38/39/40) in tRNA</text>
        <dbReference type="Rhea" id="RHEA:22376"/>
        <dbReference type="Rhea" id="RHEA-COMP:10085"/>
        <dbReference type="Rhea" id="RHEA-COMP:10087"/>
        <dbReference type="ChEBI" id="CHEBI:65314"/>
        <dbReference type="ChEBI" id="CHEBI:65315"/>
        <dbReference type="EC" id="5.4.99.12"/>
    </reaction>
</comment>
<dbReference type="EC" id="5.4.99.12" evidence="4"/>
<keyword evidence="8" id="KW-1185">Reference proteome</keyword>
<dbReference type="Proteomes" id="UP000678393">
    <property type="component" value="Unassembled WGS sequence"/>
</dbReference>
<feature type="domain" description="Pseudouridine synthase I TruA alpha/beta" evidence="6">
    <location>
        <begin position="9"/>
        <end position="113"/>
    </location>
</feature>
<dbReference type="Pfam" id="PF01416">
    <property type="entry name" value="PseudoU_synth_1"/>
    <property type="match status" value="2"/>
</dbReference>
<dbReference type="GO" id="GO:0031119">
    <property type="term" value="P:tRNA pseudouridine synthesis"/>
    <property type="evidence" value="ECO:0007669"/>
    <property type="project" value="TreeGrafter"/>
</dbReference>
<keyword evidence="2 4" id="KW-0819">tRNA processing</keyword>
<feature type="compositionally biased region" description="Polar residues" evidence="5">
    <location>
        <begin position="327"/>
        <end position="337"/>
    </location>
</feature>
<evidence type="ECO:0000256" key="2">
    <source>
        <dbReference type="ARBA" id="ARBA00022694"/>
    </source>
</evidence>
<dbReference type="InterPro" id="IPR001406">
    <property type="entry name" value="PsdUridine_synth_TruA"/>
</dbReference>
<feature type="domain" description="Pseudouridine synthase I TruA alpha/beta" evidence="6">
    <location>
        <begin position="241"/>
        <end position="318"/>
    </location>
</feature>
<dbReference type="InterPro" id="IPR020095">
    <property type="entry name" value="PsdUridine_synth_TruA_C"/>
</dbReference>
<protein>
    <recommendedName>
        <fullName evidence="4">tRNA pseudouridine synthase</fullName>
        <ecNumber evidence="4">5.4.99.12</ecNumber>
    </recommendedName>
</protein>
<accession>A0A8S3ZL36</accession>
<organism evidence="7 8">
    <name type="scientific">Candidula unifasciata</name>
    <dbReference type="NCBI Taxonomy" id="100452"/>
    <lineage>
        <taxon>Eukaryota</taxon>
        <taxon>Metazoa</taxon>
        <taxon>Spiralia</taxon>
        <taxon>Lophotrochozoa</taxon>
        <taxon>Mollusca</taxon>
        <taxon>Gastropoda</taxon>
        <taxon>Heterobranchia</taxon>
        <taxon>Euthyneura</taxon>
        <taxon>Panpulmonata</taxon>
        <taxon>Eupulmonata</taxon>
        <taxon>Stylommatophora</taxon>
        <taxon>Helicina</taxon>
        <taxon>Helicoidea</taxon>
        <taxon>Geomitridae</taxon>
        <taxon>Candidula</taxon>
    </lineage>
</organism>
<dbReference type="HAMAP" id="MF_00171">
    <property type="entry name" value="TruA"/>
    <property type="match status" value="1"/>
</dbReference>
<gene>
    <name evidence="7" type="ORF">CUNI_LOCUS13544</name>
</gene>
<evidence type="ECO:0000256" key="5">
    <source>
        <dbReference type="SAM" id="MobiDB-lite"/>
    </source>
</evidence>
<evidence type="ECO:0000313" key="8">
    <source>
        <dbReference type="Proteomes" id="UP000678393"/>
    </source>
</evidence>
<comment type="similarity">
    <text evidence="1 4">Belongs to the tRNA pseudouridine synthase TruA family.</text>
</comment>
<evidence type="ECO:0000259" key="6">
    <source>
        <dbReference type="Pfam" id="PF01416"/>
    </source>
</evidence>
<dbReference type="GO" id="GO:0160147">
    <property type="term" value="F:tRNA pseudouridine(38-40) synthase activity"/>
    <property type="evidence" value="ECO:0007669"/>
    <property type="project" value="UniProtKB-EC"/>
</dbReference>
<dbReference type="PANTHER" id="PTHR11142">
    <property type="entry name" value="PSEUDOURIDYLATE SYNTHASE"/>
    <property type="match status" value="1"/>
</dbReference>
<evidence type="ECO:0000256" key="1">
    <source>
        <dbReference type="ARBA" id="ARBA00009375"/>
    </source>
</evidence>
<keyword evidence="3 4" id="KW-0413">Isomerase</keyword>